<dbReference type="InterPro" id="IPR046554">
    <property type="entry name" value="DUF6708"/>
</dbReference>
<evidence type="ECO:0000313" key="3">
    <source>
        <dbReference type="EMBL" id="MDP9894641.1"/>
    </source>
</evidence>
<dbReference type="Pfam" id="PF20455">
    <property type="entry name" value="DUF6708"/>
    <property type="match status" value="1"/>
</dbReference>
<proteinExistence type="predicted"/>
<accession>A0AAW8D428</accession>
<protein>
    <submittedName>
        <fullName evidence="3">Type IV secretory pathway TrbD component</fullName>
    </submittedName>
</protein>
<feature type="transmembrane region" description="Helical" evidence="1">
    <location>
        <begin position="89"/>
        <end position="112"/>
    </location>
</feature>
<organism evidence="3 4">
    <name type="scientific">Variovorax boronicumulans</name>
    <dbReference type="NCBI Taxonomy" id="436515"/>
    <lineage>
        <taxon>Bacteria</taxon>
        <taxon>Pseudomonadati</taxon>
        <taxon>Pseudomonadota</taxon>
        <taxon>Betaproteobacteria</taxon>
        <taxon>Burkholderiales</taxon>
        <taxon>Comamonadaceae</taxon>
        <taxon>Variovorax</taxon>
    </lineage>
</organism>
<evidence type="ECO:0000256" key="1">
    <source>
        <dbReference type="SAM" id="Phobius"/>
    </source>
</evidence>
<keyword evidence="1" id="KW-1133">Transmembrane helix</keyword>
<feature type="domain" description="DUF6708" evidence="2">
    <location>
        <begin position="103"/>
        <end position="310"/>
    </location>
</feature>
<dbReference type="AlphaFoldDB" id="A0AAW8D428"/>
<reference evidence="3" key="1">
    <citation type="submission" date="2023-07" db="EMBL/GenBank/DDBJ databases">
        <title>Sorghum-associated microbial communities from plants grown in Nebraska, USA.</title>
        <authorList>
            <person name="Schachtman D."/>
        </authorList>
    </citation>
    <scope>NUCLEOTIDE SEQUENCE</scope>
    <source>
        <strain evidence="3">DS3754</strain>
    </source>
</reference>
<dbReference type="EMBL" id="JAUSRD010000009">
    <property type="protein sequence ID" value="MDP9894641.1"/>
    <property type="molecule type" value="Genomic_DNA"/>
</dbReference>
<comment type="caution">
    <text evidence="3">The sequence shown here is derived from an EMBL/GenBank/DDBJ whole genome shotgun (WGS) entry which is preliminary data.</text>
</comment>
<evidence type="ECO:0000313" key="4">
    <source>
        <dbReference type="Proteomes" id="UP001242045"/>
    </source>
</evidence>
<keyword evidence="1" id="KW-0472">Membrane</keyword>
<name>A0AAW8D428_9BURK</name>
<dbReference type="RefSeq" id="WP_307511219.1">
    <property type="nucleotide sequence ID" value="NZ_JAUSRD010000009.1"/>
</dbReference>
<gene>
    <name evidence="3" type="ORF">J2W31_003765</name>
</gene>
<feature type="transmembrane region" description="Helical" evidence="1">
    <location>
        <begin position="61"/>
        <end position="83"/>
    </location>
</feature>
<keyword evidence="1" id="KW-0812">Transmembrane</keyword>
<feature type="transmembrane region" description="Helical" evidence="1">
    <location>
        <begin position="265"/>
        <end position="285"/>
    </location>
</feature>
<dbReference type="Proteomes" id="UP001242045">
    <property type="component" value="Unassembled WGS sequence"/>
</dbReference>
<evidence type="ECO:0000259" key="2">
    <source>
        <dbReference type="Pfam" id="PF20455"/>
    </source>
</evidence>
<sequence>MSTESAASHSPRITPVHPQWAQDLVLRDAPPSGKADGWDELNHLDEVYLEFSTASNIPRGLILWGGIACLTAGLGLSYLMLGFSTWDGIAGWIVGVAIVMWLVAFSHGIFFLRLDLRLPKDRPVRFNRRQGKVYANSYTWNHNPFGRWGGGVKVFDWSTLQAEITKQIGASGEVVTQRYALELVACKPGSFEEVDRFRLQHGAQTTRQYEEQWELLRRYMNDGPEGLPPQNLRNQTPGFIDCLLFAMPWFAPTEMGRRARERMRGFFGTLMMVLMSLAFPLWLLFGLGNFVVMHLAPEASWPPGVDEASKLRSSGSAS</sequence>